<gene>
    <name evidence="1" type="primary">MIDN</name>
</gene>
<dbReference type="EMBL" id="HAEE01016350">
    <property type="protein sequence ID" value="SBR36400.1"/>
    <property type="molecule type" value="Transcribed_RNA"/>
</dbReference>
<reference evidence="1" key="1">
    <citation type="submission" date="2016-05" db="EMBL/GenBank/DDBJ databases">
        <authorList>
            <person name="Lavstsen T."/>
            <person name="Jespersen J.S."/>
        </authorList>
    </citation>
    <scope>NUCLEOTIDE SEQUENCE</scope>
    <source>
        <tissue evidence="1">Brain</tissue>
    </source>
</reference>
<accession>A0A1A8KV40</accession>
<reference evidence="1" key="2">
    <citation type="submission" date="2016-06" db="EMBL/GenBank/DDBJ databases">
        <title>The genome of a short-lived fish provides insights into sex chromosome evolution and the genetic control of aging.</title>
        <authorList>
            <person name="Reichwald K."/>
            <person name="Felder M."/>
            <person name="Petzold A."/>
            <person name="Koch P."/>
            <person name="Groth M."/>
            <person name="Platzer M."/>
        </authorList>
    </citation>
    <scope>NUCLEOTIDE SEQUENCE</scope>
    <source>
        <tissue evidence="1">Brain</tissue>
    </source>
</reference>
<dbReference type="AlphaFoldDB" id="A0A1A8KV40"/>
<sequence>MSWNSTSGNAAMICKCWVKKVQFLPELVQVQSWFHCWCHSLINPSSVEHQSGSNSEKAIRHEFIRKPFNITKVTQK</sequence>
<feature type="non-terminal residue" evidence="1">
    <location>
        <position position="76"/>
    </location>
</feature>
<evidence type="ECO:0000313" key="1">
    <source>
        <dbReference type="EMBL" id="SBR36400.1"/>
    </source>
</evidence>
<proteinExistence type="predicted"/>
<organism evidence="1">
    <name type="scientific">Nothobranchius kuhntae</name>
    <name type="common">Beira killifish</name>
    <dbReference type="NCBI Taxonomy" id="321403"/>
    <lineage>
        <taxon>Eukaryota</taxon>
        <taxon>Metazoa</taxon>
        <taxon>Chordata</taxon>
        <taxon>Craniata</taxon>
        <taxon>Vertebrata</taxon>
        <taxon>Euteleostomi</taxon>
        <taxon>Actinopterygii</taxon>
        <taxon>Neopterygii</taxon>
        <taxon>Teleostei</taxon>
        <taxon>Neoteleostei</taxon>
        <taxon>Acanthomorphata</taxon>
        <taxon>Ovalentaria</taxon>
        <taxon>Atherinomorphae</taxon>
        <taxon>Cyprinodontiformes</taxon>
        <taxon>Nothobranchiidae</taxon>
        <taxon>Nothobranchius</taxon>
    </lineage>
</organism>
<protein>
    <submittedName>
        <fullName evidence="1">Midnolin</fullName>
    </submittedName>
</protein>
<name>A0A1A8KV40_NOTKU</name>